<organism evidence="2 3">
    <name type="scientific">Aeromicrobium camelliae</name>
    <dbReference type="NCBI Taxonomy" id="1538144"/>
    <lineage>
        <taxon>Bacteria</taxon>
        <taxon>Bacillati</taxon>
        <taxon>Actinomycetota</taxon>
        <taxon>Actinomycetes</taxon>
        <taxon>Propionibacteriales</taxon>
        <taxon>Nocardioidaceae</taxon>
        <taxon>Aeromicrobium</taxon>
    </lineage>
</organism>
<feature type="transmembrane region" description="Helical" evidence="1">
    <location>
        <begin position="74"/>
        <end position="97"/>
    </location>
</feature>
<accession>A0A3N6X903</accession>
<evidence type="ECO:0000313" key="2">
    <source>
        <dbReference type="EMBL" id="RQN10088.1"/>
    </source>
</evidence>
<keyword evidence="1" id="KW-0472">Membrane</keyword>
<evidence type="ECO:0000313" key="3">
    <source>
        <dbReference type="Proteomes" id="UP000275225"/>
    </source>
</evidence>
<dbReference type="EMBL" id="RQJX01000001">
    <property type="protein sequence ID" value="RQN10088.1"/>
    <property type="molecule type" value="Genomic_DNA"/>
</dbReference>
<proteinExistence type="predicted"/>
<dbReference type="OrthoDB" id="5079002at2"/>
<keyword evidence="1" id="KW-1133">Transmembrane helix</keyword>
<protein>
    <submittedName>
        <fullName evidence="2">Uncharacterized protein</fullName>
    </submittedName>
</protein>
<dbReference type="RefSeq" id="WP_124235284.1">
    <property type="nucleotide sequence ID" value="NZ_JBHUFI010000007.1"/>
</dbReference>
<gene>
    <name evidence="2" type="ORF">EHW97_00915</name>
</gene>
<feature type="transmembrane region" description="Helical" evidence="1">
    <location>
        <begin position="44"/>
        <end position="68"/>
    </location>
</feature>
<feature type="transmembrane region" description="Helical" evidence="1">
    <location>
        <begin position="169"/>
        <end position="190"/>
    </location>
</feature>
<dbReference type="Proteomes" id="UP000275225">
    <property type="component" value="Unassembled WGS sequence"/>
</dbReference>
<dbReference type="AlphaFoldDB" id="A0A3N6X903"/>
<name>A0A3N6X903_9ACTN</name>
<feature type="transmembrane region" description="Helical" evidence="1">
    <location>
        <begin position="142"/>
        <end position="163"/>
    </location>
</feature>
<comment type="caution">
    <text evidence="2">The sequence shown here is derived from an EMBL/GenBank/DDBJ whole genome shotgun (WGS) entry which is preliminary data.</text>
</comment>
<reference evidence="2 3" key="1">
    <citation type="submission" date="2018-11" db="EMBL/GenBank/DDBJ databases">
        <authorList>
            <person name="Li F."/>
        </authorList>
    </citation>
    <scope>NUCLEOTIDE SEQUENCE [LARGE SCALE GENOMIC DNA]</scope>
    <source>
        <strain evidence="2 3">YS17T</strain>
    </source>
</reference>
<keyword evidence="1" id="KW-0812">Transmembrane</keyword>
<evidence type="ECO:0000256" key="1">
    <source>
        <dbReference type="SAM" id="Phobius"/>
    </source>
</evidence>
<sequence length="220" mass="23601">MAFVFIRPESREWLESARTEGAAPAFAGRAATALRADYERWARWALGVGAYLLAVVGALLTGGAVHAVQTSGAVVLLDVLLGGLGVILGALGAFLLIRLWVTGRRLTTAASWWMRLPYVTGVRQRRARGWLDARTVNFEPRIFVRLMTCSVTFILGVSGWAVFGRDVANGLSGLSLTFLLVGVLSVSCLLGQAGGVMRVVSGLAEGDPLWVRLRGLMSRS</sequence>
<keyword evidence="3" id="KW-1185">Reference proteome</keyword>